<evidence type="ECO:0000259" key="2">
    <source>
        <dbReference type="SMART" id="SM00867"/>
    </source>
</evidence>
<dbReference type="InterPro" id="IPR007372">
    <property type="entry name" value="Lipid/polyisoprenoid-bd_YceI"/>
</dbReference>
<evidence type="ECO:0000313" key="4">
    <source>
        <dbReference type="Proteomes" id="UP000237839"/>
    </source>
</evidence>
<feature type="signal peptide" evidence="1">
    <location>
        <begin position="1"/>
        <end position="21"/>
    </location>
</feature>
<organism evidence="3 4">
    <name type="scientific">Solimicrobium silvestre</name>
    <dbReference type="NCBI Taxonomy" id="2099400"/>
    <lineage>
        <taxon>Bacteria</taxon>
        <taxon>Pseudomonadati</taxon>
        <taxon>Pseudomonadota</taxon>
        <taxon>Betaproteobacteria</taxon>
        <taxon>Burkholderiales</taxon>
        <taxon>Oxalobacteraceae</taxon>
        <taxon>Solimicrobium</taxon>
    </lineage>
</organism>
<dbReference type="Proteomes" id="UP000237839">
    <property type="component" value="Unassembled WGS sequence"/>
</dbReference>
<dbReference type="OrthoDB" id="1247465at2"/>
<dbReference type="SMART" id="SM00867">
    <property type="entry name" value="YceI"/>
    <property type="match status" value="1"/>
</dbReference>
<keyword evidence="1" id="KW-0732">Signal</keyword>
<dbReference type="SUPFAM" id="SSF101874">
    <property type="entry name" value="YceI-like"/>
    <property type="match status" value="1"/>
</dbReference>
<dbReference type="RefSeq" id="WP_105534291.1">
    <property type="nucleotide sequence ID" value="NZ_PUGF01000037.1"/>
</dbReference>
<dbReference type="Gene3D" id="2.40.128.110">
    <property type="entry name" value="Lipid/polyisoprenoid-binding, YceI-like"/>
    <property type="match status" value="1"/>
</dbReference>
<reference evidence="3 4" key="1">
    <citation type="submission" date="2018-02" db="EMBL/GenBank/DDBJ databases">
        <title>Solimicrobium silvestre gen. nov., sp. nov., isolated from alpine forest soil.</title>
        <authorList>
            <person name="Margesin R."/>
            <person name="Albuquerque L."/>
            <person name="Zhang D.-C."/>
            <person name="Froufe H.J.C."/>
            <person name="Severino R."/>
            <person name="Roxo I."/>
            <person name="Egas C."/>
            <person name="Da Costa M.S."/>
        </authorList>
    </citation>
    <scope>NUCLEOTIDE SEQUENCE [LARGE SCALE GENOMIC DNA]</scope>
    <source>
        <strain evidence="3 4">S20-91</strain>
    </source>
</reference>
<evidence type="ECO:0000313" key="3">
    <source>
        <dbReference type="EMBL" id="PRC90739.1"/>
    </source>
</evidence>
<comment type="caution">
    <text evidence="3">The sequence shown here is derived from an EMBL/GenBank/DDBJ whole genome shotgun (WGS) entry which is preliminary data.</text>
</comment>
<feature type="chain" id="PRO_5015678341" description="Lipid/polyisoprenoid-binding YceI-like domain-containing protein" evidence="1">
    <location>
        <begin position="22"/>
        <end position="187"/>
    </location>
</feature>
<evidence type="ECO:0000256" key="1">
    <source>
        <dbReference type="SAM" id="SignalP"/>
    </source>
</evidence>
<proteinExistence type="predicted"/>
<keyword evidence="4" id="KW-1185">Reference proteome</keyword>
<dbReference type="InterPro" id="IPR036761">
    <property type="entry name" value="TTHA0802/YceI-like_sf"/>
</dbReference>
<feature type="domain" description="Lipid/polyisoprenoid-binding YceI-like" evidence="2">
    <location>
        <begin position="26"/>
        <end position="184"/>
    </location>
</feature>
<dbReference type="PANTHER" id="PTHR34406:SF1">
    <property type="entry name" value="PROTEIN YCEI"/>
    <property type="match status" value="1"/>
</dbReference>
<dbReference type="Pfam" id="PF04264">
    <property type="entry name" value="YceI"/>
    <property type="match status" value="1"/>
</dbReference>
<dbReference type="EMBL" id="PUGF01000037">
    <property type="protein sequence ID" value="PRC90739.1"/>
    <property type="molecule type" value="Genomic_DNA"/>
</dbReference>
<accession>A0A2S9GSP1</accession>
<sequence length="187" mass="20383">MKLFKTLAIAAVLTLPIIGHAEEFNTVQSDKSTLTFGFKQMGVPMDGKFKKFSVQMNFDPTNLVASKAQFDLDLASIDVGSDEGNDEVVGKQWFNTKVFPKASFTTSSIRSLENNHYDVMGSLRIKGRTKIVTAPATITIQGKNASFDGSLVILRSDFNIGEGPWASFDTVANVVQIKFHLLASAGK</sequence>
<dbReference type="PANTHER" id="PTHR34406">
    <property type="entry name" value="PROTEIN YCEI"/>
    <property type="match status" value="1"/>
</dbReference>
<protein>
    <recommendedName>
        <fullName evidence="2">Lipid/polyisoprenoid-binding YceI-like domain-containing protein</fullName>
    </recommendedName>
</protein>
<gene>
    <name evidence="3" type="ORF">S2091_4565</name>
</gene>
<name>A0A2S9GSP1_9BURK</name>
<dbReference type="AlphaFoldDB" id="A0A2S9GSP1"/>